<comment type="cofactor">
    <cofactor evidence="9">
        <name>Zn(2+)</name>
        <dbReference type="ChEBI" id="CHEBI:29105"/>
    </cofactor>
    <text evidence="9">Binds 1 zinc ion per subunit.</text>
</comment>
<feature type="binding site" evidence="9">
    <location>
        <position position="250"/>
    </location>
    <ligand>
        <name>Zn(2+)</name>
        <dbReference type="ChEBI" id="CHEBI:29105"/>
    </ligand>
</feature>
<dbReference type="InterPro" id="IPR012131">
    <property type="entry name" value="Hstdl_DH"/>
</dbReference>
<comment type="similarity">
    <text evidence="1 5 10">Belongs to the histidinol dehydrogenase family.</text>
</comment>
<feature type="binding site" evidence="7">
    <location>
        <position position="121"/>
    </location>
    <ligand>
        <name>NAD(+)</name>
        <dbReference type="ChEBI" id="CHEBI:57540"/>
    </ligand>
</feature>
<dbReference type="EMBL" id="JAMBPX010000019">
    <property type="protein sequence ID" value="MDG0860765.1"/>
    <property type="molecule type" value="Genomic_DNA"/>
</dbReference>
<evidence type="ECO:0000256" key="7">
    <source>
        <dbReference type="PIRSR" id="PIRSR000099-2"/>
    </source>
</evidence>
<keyword evidence="2 9" id="KW-0479">Metal-binding</keyword>
<accession>A0A9X4LC27</accession>
<feature type="binding site" evidence="8">
    <location>
        <position position="253"/>
    </location>
    <ligand>
        <name>substrate</name>
    </ligand>
</feature>
<evidence type="ECO:0000256" key="9">
    <source>
        <dbReference type="PIRSR" id="PIRSR000099-4"/>
    </source>
</evidence>
<dbReference type="GO" id="GO:0051287">
    <property type="term" value="F:NAD binding"/>
    <property type="evidence" value="ECO:0007669"/>
    <property type="project" value="InterPro"/>
</dbReference>
<dbReference type="FunFam" id="3.40.50.1980:FF:000001">
    <property type="entry name" value="Histidinol dehydrogenase"/>
    <property type="match status" value="1"/>
</dbReference>
<dbReference type="FunFam" id="3.40.50.1980:FF:000026">
    <property type="entry name" value="Histidinol dehydrogenase"/>
    <property type="match status" value="1"/>
</dbReference>
<dbReference type="GO" id="GO:0000105">
    <property type="term" value="P:L-histidine biosynthetic process"/>
    <property type="evidence" value="ECO:0007669"/>
    <property type="project" value="InterPro"/>
</dbReference>
<evidence type="ECO:0000256" key="6">
    <source>
        <dbReference type="PIRSR" id="PIRSR000099-1"/>
    </source>
</evidence>
<reference evidence="11" key="1">
    <citation type="submission" date="2022-05" db="EMBL/GenBank/DDBJ databases">
        <title>Comparative genomics of Staphylococcus equorum isolates.</title>
        <authorList>
            <person name="Luelf R.H."/>
        </authorList>
    </citation>
    <scope>NUCLEOTIDE SEQUENCE</scope>
    <source>
        <strain evidence="11">TMW 2.2343</strain>
    </source>
</reference>
<dbReference type="PIRSF" id="PIRSF000099">
    <property type="entry name" value="Histidinol_dh"/>
    <property type="match status" value="1"/>
</dbReference>
<keyword evidence="3 9" id="KW-0862">Zinc</keyword>
<dbReference type="GO" id="GO:0004399">
    <property type="term" value="F:histidinol dehydrogenase activity"/>
    <property type="evidence" value="ECO:0007669"/>
    <property type="project" value="UniProtKB-EC"/>
</dbReference>
<comment type="caution">
    <text evidence="11">The sequence shown here is derived from an EMBL/GenBank/DDBJ whole genome shotgun (WGS) entry which is preliminary data.</text>
</comment>
<dbReference type="Proteomes" id="UP001152302">
    <property type="component" value="Unassembled WGS sequence"/>
</dbReference>
<dbReference type="PRINTS" id="PR00083">
    <property type="entry name" value="HOLDHDRGNASE"/>
</dbReference>
<evidence type="ECO:0000313" key="12">
    <source>
        <dbReference type="Proteomes" id="UP001152302"/>
    </source>
</evidence>
<dbReference type="RefSeq" id="WP_277595943.1">
    <property type="nucleotide sequence ID" value="NZ_JAMBPX010000019.1"/>
</dbReference>
<feature type="binding site" evidence="9">
    <location>
        <position position="253"/>
    </location>
    <ligand>
        <name>Zn(2+)</name>
        <dbReference type="ChEBI" id="CHEBI:29105"/>
    </ligand>
</feature>
<evidence type="ECO:0000256" key="1">
    <source>
        <dbReference type="ARBA" id="ARBA00010178"/>
    </source>
</evidence>
<evidence type="ECO:0000256" key="4">
    <source>
        <dbReference type="ARBA" id="ARBA00023002"/>
    </source>
</evidence>
<evidence type="ECO:0000256" key="2">
    <source>
        <dbReference type="ARBA" id="ARBA00022723"/>
    </source>
</evidence>
<feature type="binding site" evidence="8">
    <location>
        <position position="407"/>
    </location>
    <ligand>
        <name>substrate</name>
    </ligand>
</feature>
<evidence type="ECO:0000313" key="11">
    <source>
        <dbReference type="EMBL" id="MDG0860765.1"/>
    </source>
</evidence>
<feature type="active site" description="Proton acceptor" evidence="6">
    <location>
        <position position="319"/>
    </location>
</feature>
<feature type="active site" description="Proton acceptor" evidence="6">
    <location>
        <position position="318"/>
    </location>
</feature>
<keyword evidence="7" id="KW-0520">NAD</keyword>
<feature type="binding site" evidence="8">
    <location>
        <position position="352"/>
    </location>
    <ligand>
        <name>substrate</name>
    </ligand>
</feature>
<dbReference type="EC" id="1.1.1.23" evidence="11"/>
<keyword evidence="4 5" id="KW-0560">Oxidoreductase</keyword>
<dbReference type="PROSITE" id="PS00611">
    <property type="entry name" value="HISOL_DEHYDROGENASE"/>
    <property type="match status" value="1"/>
</dbReference>
<dbReference type="InterPro" id="IPR022695">
    <property type="entry name" value="Histidinol_DH_monofunct"/>
</dbReference>
<organism evidence="11 12">
    <name type="scientific">Staphylococcus equorum</name>
    <dbReference type="NCBI Taxonomy" id="246432"/>
    <lineage>
        <taxon>Bacteria</taxon>
        <taxon>Bacillati</taxon>
        <taxon>Bacillota</taxon>
        <taxon>Bacilli</taxon>
        <taxon>Bacillales</taxon>
        <taxon>Staphylococcaceae</taxon>
        <taxon>Staphylococcus</taxon>
    </lineage>
</organism>
<dbReference type="CDD" id="cd06572">
    <property type="entry name" value="Histidinol_dh"/>
    <property type="match status" value="1"/>
</dbReference>
<dbReference type="Pfam" id="PF00815">
    <property type="entry name" value="Histidinol_dh"/>
    <property type="match status" value="1"/>
</dbReference>
<feature type="binding site" evidence="8">
    <location>
        <position position="319"/>
    </location>
    <ligand>
        <name>substrate</name>
    </ligand>
</feature>
<evidence type="ECO:0000256" key="10">
    <source>
        <dbReference type="RuleBase" id="RU004175"/>
    </source>
</evidence>
<dbReference type="PANTHER" id="PTHR21256">
    <property type="entry name" value="HISTIDINOL DEHYDROGENASE HDH"/>
    <property type="match status" value="1"/>
</dbReference>
<dbReference type="GO" id="GO:0005829">
    <property type="term" value="C:cytosol"/>
    <property type="evidence" value="ECO:0007669"/>
    <property type="project" value="TreeGrafter"/>
</dbReference>
<feature type="binding site" evidence="9">
    <location>
        <position position="412"/>
    </location>
    <ligand>
        <name>Zn(2+)</name>
        <dbReference type="ChEBI" id="CHEBI:29105"/>
    </ligand>
</feature>
<gene>
    <name evidence="11" type="primary">hisD</name>
    <name evidence="11" type="ORF">M4L21_15860</name>
</gene>
<dbReference type="SUPFAM" id="SSF53720">
    <property type="entry name" value="ALDH-like"/>
    <property type="match status" value="1"/>
</dbReference>
<feature type="binding site" evidence="9">
    <location>
        <position position="352"/>
    </location>
    <ligand>
        <name>Zn(2+)</name>
        <dbReference type="ChEBI" id="CHEBI:29105"/>
    </ligand>
</feature>
<feature type="binding site" evidence="8">
    <location>
        <position position="228"/>
    </location>
    <ligand>
        <name>substrate</name>
    </ligand>
</feature>
<dbReference type="Gene3D" id="1.20.5.1300">
    <property type="match status" value="1"/>
</dbReference>
<proteinExistence type="inferred from homology"/>
<dbReference type="GO" id="GO:0046872">
    <property type="term" value="F:metal ion binding"/>
    <property type="evidence" value="ECO:0007669"/>
    <property type="project" value="UniProtKB-KW"/>
</dbReference>
<feature type="binding site" evidence="8">
    <location>
        <position position="412"/>
    </location>
    <ligand>
        <name>substrate</name>
    </ligand>
</feature>
<dbReference type="PANTHER" id="PTHR21256:SF14">
    <property type="entry name" value="HISTIDINOL DEHYDROGENASE"/>
    <property type="match status" value="1"/>
</dbReference>
<feature type="binding site" evidence="7">
    <location>
        <position position="182"/>
    </location>
    <ligand>
        <name>NAD(+)</name>
        <dbReference type="ChEBI" id="CHEBI:57540"/>
    </ligand>
</feature>
<dbReference type="InterPro" id="IPR016161">
    <property type="entry name" value="Ald_DH/histidinol_DH"/>
</dbReference>
<dbReference type="AlphaFoldDB" id="A0A9X4LC27"/>
<name>A0A9X4LC27_9STAP</name>
<dbReference type="InterPro" id="IPR001692">
    <property type="entry name" value="Histidinol_DH_CS"/>
</dbReference>
<dbReference type="Gene3D" id="3.40.50.1980">
    <property type="entry name" value="Nitrogenase molybdenum iron protein domain"/>
    <property type="match status" value="2"/>
</dbReference>
<evidence type="ECO:0000256" key="5">
    <source>
        <dbReference type="PIRNR" id="PIRNR000099"/>
    </source>
</evidence>
<evidence type="ECO:0000256" key="3">
    <source>
        <dbReference type="ARBA" id="ARBA00022833"/>
    </source>
</evidence>
<sequence>MVYILKSGKDKEEVKHYDEKISGIVSNTIKTIEGEGDKALRDLSVKFDNWNPESFRLDDNQIEKIINNIPQQVKEDIAFAQNNIKRFAKAQKNSLKDFEIENLPGVILGQKNIPVDSVGCYIPGGRYPMIASAHMSILTAKVAGVKRVIACTPPIDGKIPETTVYAMHKAGADEIYILGGIQAMGGMAIGTETINPVDMIVGPGNAFVAETKRQLFGRVGIDLLAGPTETLVIADETSEPEMIATDILGQGEHGPTSPGAIISTSEKIAKAAIEEIEKQLLTLRTADVAKESWESYGQVIIVKDEAEAVIEANKLAFEHVEVLTKEPDYFLNHLTNYGALFLGPETNVAYGDKVIGTNHTLPTKKAARYTGGLWVGKFIKTVTYQRITSEEQSAAMGEYAARLCGYENFAGHAEQALLRVRNYK</sequence>
<feature type="binding site" evidence="8">
    <location>
        <position position="250"/>
    </location>
    <ligand>
        <name>substrate</name>
    </ligand>
</feature>
<dbReference type="NCBIfam" id="TIGR00069">
    <property type="entry name" value="hisD"/>
    <property type="match status" value="1"/>
</dbReference>
<protein>
    <submittedName>
        <fullName evidence="11">Histidinol dehydrogenase</fullName>
        <ecNumber evidence="11">1.1.1.23</ecNumber>
    </submittedName>
</protein>
<evidence type="ECO:0000256" key="8">
    <source>
        <dbReference type="PIRSR" id="PIRSR000099-3"/>
    </source>
</evidence>
<feature type="binding site" evidence="7">
    <location>
        <position position="205"/>
    </location>
    <ligand>
        <name>NAD(+)</name>
        <dbReference type="ChEBI" id="CHEBI:57540"/>
    </ligand>
</feature>